<dbReference type="OrthoDB" id="1442826at2"/>
<dbReference type="RefSeq" id="WP_072879413.1">
    <property type="nucleotide sequence ID" value="NZ_FQVT01000005.1"/>
</dbReference>
<name>A0A1M5HIB4_SALEC</name>
<reference evidence="2" key="1">
    <citation type="submission" date="2016-11" db="EMBL/GenBank/DDBJ databases">
        <authorList>
            <person name="Varghese N."/>
            <person name="Submissions S."/>
        </authorList>
    </citation>
    <scope>NUCLEOTIDE SEQUENCE [LARGE SCALE GENOMIC DNA]</scope>
    <source>
        <strain evidence="2">DSM 24579</strain>
    </source>
</reference>
<evidence type="ECO:0000313" key="2">
    <source>
        <dbReference type="Proteomes" id="UP000183945"/>
    </source>
</evidence>
<organism evidence="1 2">
    <name type="scientific">Salegentibacter echinorum</name>
    <dbReference type="NCBI Taxonomy" id="1073325"/>
    <lineage>
        <taxon>Bacteria</taxon>
        <taxon>Pseudomonadati</taxon>
        <taxon>Bacteroidota</taxon>
        <taxon>Flavobacteriia</taxon>
        <taxon>Flavobacteriales</taxon>
        <taxon>Flavobacteriaceae</taxon>
        <taxon>Salegentibacter</taxon>
    </lineage>
</organism>
<gene>
    <name evidence="1" type="ORF">SAMN05444483_105158</name>
</gene>
<keyword evidence="2" id="KW-1185">Reference proteome</keyword>
<dbReference type="STRING" id="1073325.SAMN05444483_105158"/>
<dbReference type="AlphaFoldDB" id="A0A1M5HIB4"/>
<evidence type="ECO:0008006" key="3">
    <source>
        <dbReference type="Google" id="ProtNLM"/>
    </source>
</evidence>
<accession>A0A1M5HIB4</accession>
<dbReference type="EMBL" id="FQVT01000005">
    <property type="protein sequence ID" value="SHG15552.1"/>
    <property type="molecule type" value="Genomic_DNA"/>
</dbReference>
<proteinExistence type="predicted"/>
<dbReference type="Proteomes" id="UP000183945">
    <property type="component" value="Unassembled WGS sequence"/>
</dbReference>
<sequence length="107" mass="13164">MEKINYIRHLNGIFEQFSKDQRITVVHRSLYLAIFEIWNRKFFQEVFMINRQQVMGLAKIRSRTTYHKHLNELHNFGYLIYFPSHDILKGSKIRMYYFGKELDQEMN</sequence>
<protein>
    <recommendedName>
        <fullName evidence="3">Helix-turn-helix domain-containing protein</fullName>
    </recommendedName>
</protein>
<evidence type="ECO:0000313" key="1">
    <source>
        <dbReference type="EMBL" id="SHG15552.1"/>
    </source>
</evidence>